<gene>
    <name evidence="3" type="ORF">EM848_02145</name>
    <name evidence="2" type="ORF">EMO90_04125</name>
</gene>
<organism evidence="3 4">
    <name type="scientific">Bifidobacterium vespertilionis</name>
    <dbReference type="NCBI Taxonomy" id="2562524"/>
    <lineage>
        <taxon>Bacteria</taxon>
        <taxon>Bacillati</taxon>
        <taxon>Actinomycetota</taxon>
        <taxon>Actinomycetes</taxon>
        <taxon>Bifidobacteriales</taxon>
        <taxon>Bifidobacteriaceae</taxon>
        <taxon>Bifidobacterium</taxon>
    </lineage>
</organism>
<evidence type="ECO:0000313" key="3">
    <source>
        <dbReference type="EMBL" id="KAA8824297.1"/>
    </source>
</evidence>
<evidence type="ECO:0000313" key="4">
    <source>
        <dbReference type="Proteomes" id="UP000345527"/>
    </source>
</evidence>
<proteinExistence type="predicted"/>
<keyword evidence="3" id="KW-0808">Transferase</keyword>
<dbReference type="EMBL" id="RZOA01000003">
    <property type="protein sequence ID" value="KAA8824297.1"/>
    <property type="molecule type" value="Genomic_DNA"/>
</dbReference>
<dbReference type="PANTHER" id="PTHR43685">
    <property type="entry name" value="GLYCOSYLTRANSFERASE"/>
    <property type="match status" value="1"/>
</dbReference>
<evidence type="ECO:0000313" key="2">
    <source>
        <dbReference type="EMBL" id="KAA8821352.1"/>
    </source>
</evidence>
<name>A0A5J5DXB6_9BIFI</name>
<keyword evidence="5" id="KW-1185">Reference proteome</keyword>
<dbReference type="Proteomes" id="UP000374630">
    <property type="component" value="Unassembled WGS sequence"/>
</dbReference>
<evidence type="ECO:0000259" key="1">
    <source>
        <dbReference type="Pfam" id="PF00535"/>
    </source>
</evidence>
<evidence type="ECO:0000313" key="5">
    <source>
        <dbReference type="Proteomes" id="UP000374630"/>
    </source>
</evidence>
<dbReference type="CDD" id="cd00761">
    <property type="entry name" value="Glyco_tranf_GTA_type"/>
    <property type="match status" value="1"/>
</dbReference>
<dbReference type="PANTHER" id="PTHR43685:SF2">
    <property type="entry name" value="GLYCOSYLTRANSFERASE 2-LIKE DOMAIN-CONTAINING PROTEIN"/>
    <property type="match status" value="1"/>
</dbReference>
<dbReference type="AlphaFoldDB" id="A0A5J5DXB6"/>
<dbReference type="Pfam" id="PF00535">
    <property type="entry name" value="Glycos_transf_2"/>
    <property type="match status" value="1"/>
</dbReference>
<dbReference type="GO" id="GO:0016740">
    <property type="term" value="F:transferase activity"/>
    <property type="evidence" value="ECO:0007669"/>
    <property type="project" value="UniProtKB-KW"/>
</dbReference>
<dbReference type="Proteomes" id="UP000345527">
    <property type="component" value="Unassembled WGS sequence"/>
</dbReference>
<dbReference type="SUPFAM" id="SSF53448">
    <property type="entry name" value="Nucleotide-diphospho-sugar transferases"/>
    <property type="match status" value="1"/>
</dbReference>
<comment type="caution">
    <text evidence="3">The sequence shown here is derived from an EMBL/GenBank/DDBJ whole genome shotgun (WGS) entry which is preliminary data.</text>
</comment>
<dbReference type="Gene3D" id="3.90.550.10">
    <property type="entry name" value="Spore Coat Polysaccharide Biosynthesis Protein SpsA, Chain A"/>
    <property type="match status" value="1"/>
</dbReference>
<sequence>MGSMASHQRIAQDVTAVVTACGQGTGLVESVESVLGQSVRPVRIIVVDDGSADRADVDAALHAPKTPESHAGDDADCVTIVRLDHVRLDHNSGVSAARNAGIALANTPYICVLDGGDRLLPHFVERTLPVLHDDTNVVAASGLLKCFGVLNGVVRPVGGTLADFLPRDCCPSACLLRRGLWERRGGYDESMREGFEDWEFHIGLLEAGGPDARIEVVDELLVNLRTLPGQSGTTYMERRSRALGRIISRHRESYAAHVESTALALDALAGDRLRMWEDAVQVHPELLQHSMHTRSFMGHPTFGDGGVEAAVRINRARCSAPFYPAE</sequence>
<feature type="domain" description="Glycosyltransferase 2-like" evidence="1">
    <location>
        <begin position="16"/>
        <end position="149"/>
    </location>
</feature>
<dbReference type="OrthoDB" id="4547437at2"/>
<protein>
    <submittedName>
        <fullName evidence="3">Glycosyltransferase family 2 protein</fullName>
    </submittedName>
</protein>
<dbReference type="InterPro" id="IPR029044">
    <property type="entry name" value="Nucleotide-diphossugar_trans"/>
</dbReference>
<dbReference type="EMBL" id="RZNZ01000004">
    <property type="protein sequence ID" value="KAA8821352.1"/>
    <property type="molecule type" value="Genomic_DNA"/>
</dbReference>
<dbReference type="InterPro" id="IPR050834">
    <property type="entry name" value="Glycosyltransf_2"/>
</dbReference>
<accession>A0A5J5DXB6</accession>
<dbReference type="InterPro" id="IPR001173">
    <property type="entry name" value="Glyco_trans_2-like"/>
</dbReference>
<reference evidence="4 5" key="1">
    <citation type="journal article" date="2019" name="Syst. Appl. Microbiol.">
        <title>Characterization of Bifidobacterium species in feaces of the Egyptian fruit bat: Description of B. vespertilionis sp. nov. and B. rousetti sp. nov.</title>
        <authorList>
            <person name="Modesto M."/>
            <person name="Satti M."/>
            <person name="Watanabe K."/>
            <person name="Puglisi E."/>
            <person name="Morelli L."/>
            <person name="Huang C.-H."/>
            <person name="Liou J.-S."/>
            <person name="Miyashita M."/>
            <person name="Tamura T."/>
            <person name="Saito S."/>
            <person name="Mori K."/>
            <person name="Huang L."/>
            <person name="Sciavilla P."/>
            <person name="Sandri C."/>
            <person name="Spiezio C."/>
            <person name="Vitali F."/>
            <person name="Cavalieri D."/>
            <person name="Perpetuini G."/>
            <person name="Tofalo R."/>
            <person name="Bonetti A."/>
            <person name="Arita M."/>
            <person name="Mattarelli P."/>
        </authorList>
    </citation>
    <scope>NUCLEOTIDE SEQUENCE [LARGE SCALE GENOMIC DNA]</scope>
    <source>
        <strain evidence="2 5">RST16</strain>
        <strain evidence="3 4">RST8</strain>
    </source>
</reference>